<proteinExistence type="predicted"/>
<keyword evidence="2" id="KW-1185">Reference proteome</keyword>
<dbReference type="PANTHER" id="PTHR12029">
    <property type="entry name" value="RNA METHYLTRANSFERASE"/>
    <property type="match status" value="1"/>
</dbReference>
<dbReference type="EMBL" id="JAHUTJ010054416">
    <property type="protein sequence ID" value="MED6285685.1"/>
    <property type="molecule type" value="Genomic_DNA"/>
</dbReference>
<sequence length="205" mass="22821">VHVVRPVLNRIDTLIQATVTDGQGSGLFHPSWLLCVYQRMFHSENKSLMREGVCHLLELQVLQQQDFAVPFSQFVVGSFMNVLSETSLFCRSPGQSVGDCPELAVKLQVFLVTFFTSLPSEDRGCVLLQLIQQLGCKHWCAVPLLFVCQALSKLPPSPLLRLSGLSALREVLRCTMITHQVLLRGAAQCFLLNSALRLTDVVRAK</sequence>
<evidence type="ECO:0000313" key="1">
    <source>
        <dbReference type="EMBL" id="MED6285685.1"/>
    </source>
</evidence>
<name>A0ABU7EFW0_9TELE</name>
<dbReference type="Proteomes" id="UP001352852">
    <property type="component" value="Unassembled WGS sequence"/>
</dbReference>
<accession>A0ABU7EFW0</accession>
<protein>
    <recommendedName>
        <fullName evidence="3">TARB1</fullName>
    </recommendedName>
</protein>
<gene>
    <name evidence="1" type="ORF">CHARACLAT_031667</name>
</gene>
<dbReference type="PANTHER" id="PTHR12029:SF11">
    <property type="entry name" value="METHYLTRANSFERASE TARBP1-RELATED"/>
    <property type="match status" value="1"/>
</dbReference>
<comment type="caution">
    <text evidence="1">The sequence shown here is derived from an EMBL/GenBank/DDBJ whole genome shotgun (WGS) entry which is preliminary data.</text>
</comment>
<evidence type="ECO:0008006" key="3">
    <source>
        <dbReference type="Google" id="ProtNLM"/>
    </source>
</evidence>
<organism evidence="1 2">
    <name type="scientific">Characodon lateralis</name>
    <dbReference type="NCBI Taxonomy" id="208331"/>
    <lineage>
        <taxon>Eukaryota</taxon>
        <taxon>Metazoa</taxon>
        <taxon>Chordata</taxon>
        <taxon>Craniata</taxon>
        <taxon>Vertebrata</taxon>
        <taxon>Euteleostomi</taxon>
        <taxon>Actinopterygii</taxon>
        <taxon>Neopterygii</taxon>
        <taxon>Teleostei</taxon>
        <taxon>Neoteleostei</taxon>
        <taxon>Acanthomorphata</taxon>
        <taxon>Ovalentaria</taxon>
        <taxon>Atherinomorphae</taxon>
        <taxon>Cyprinodontiformes</taxon>
        <taxon>Goodeidae</taxon>
        <taxon>Characodon</taxon>
    </lineage>
</organism>
<feature type="non-terminal residue" evidence="1">
    <location>
        <position position="1"/>
    </location>
</feature>
<dbReference type="InterPro" id="IPR045330">
    <property type="entry name" value="TRM3/TARBP1"/>
</dbReference>
<reference evidence="1 2" key="1">
    <citation type="submission" date="2021-06" db="EMBL/GenBank/DDBJ databases">
        <authorList>
            <person name="Palmer J.M."/>
        </authorList>
    </citation>
    <scope>NUCLEOTIDE SEQUENCE [LARGE SCALE GENOMIC DNA]</scope>
    <source>
        <strain evidence="1 2">CL_MEX2019</strain>
        <tissue evidence="1">Muscle</tissue>
    </source>
</reference>
<evidence type="ECO:0000313" key="2">
    <source>
        <dbReference type="Proteomes" id="UP001352852"/>
    </source>
</evidence>